<evidence type="ECO:0000256" key="3">
    <source>
        <dbReference type="RuleBase" id="RU003694"/>
    </source>
</evidence>
<accession>A0A4U0PR21</accession>
<name>A0A4U0PR21_9NEIS</name>
<comment type="caution">
    <text evidence="5">The sequence shown here is derived from an EMBL/GenBank/DDBJ whole genome shotgun (WGS) entry which is preliminary data.</text>
</comment>
<protein>
    <submittedName>
        <fullName evidence="5">Beta-ketoacyl-ACP synthase</fullName>
    </submittedName>
</protein>
<dbReference type="InterPro" id="IPR000794">
    <property type="entry name" value="Beta-ketoacyl_synthase"/>
</dbReference>
<keyword evidence="2 3" id="KW-0808">Transferase</keyword>
<evidence type="ECO:0000256" key="1">
    <source>
        <dbReference type="ARBA" id="ARBA00008467"/>
    </source>
</evidence>
<organism evidence="5 6">
    <name type="scientific">Chitiniphilus eburneus</name>
    <dbReference type="NCBI Taxonomy" id="2571148"/>
    <lineage>
        <taxon>Bacteria</taxon>
        <taxon>Pseudomonadati</taxon>
        <taxon>Pseudomonadota</taxon>
        <taxon>Betaproteobacteria</taxon>
        <taxon>Neisseriales</taxon>
        <taxon>Chitinibacteraceae</taxon>
        <taxon>Chitiniphilus</taxon>
    </lineage>
</organism>
<feature type="domain" description="Ketosynthase family 3 (KS3)" evidence="4">
    <location>
        <begin position="1"/>
        <end position="387"/>
    </location>
</feature>
<sequence length="387" mass="39204">MSTLHSLGMVCALGGDLDTVRANLFAGISPGMYATDRYSPGRPLHLGQVTTPLPDLSTRPLRLRSRNNALLLAAFEQIRADFERARAGIDPTRIAVILGTSTTGIAEGEAAVAQQAATGAFPPGFHYAQQELGSPAEFLAAELGIAGPAYAISTACTSGAKALAAGARLLDAGMVDLVLAGGVDSLCRFTLAGFGALEAISAAPCMPFAAGRNGINIGEGAALFLMRREPGAVRLAGWGESSDAHHISAPDPRGAGARRALSAALTRAGLVGADVGYLNLHGTATPLNDAMEAAATAELLPGVPCSSTKPLTGHTLGAAGAIEAGIAWLTLTDTGRLPPQVGTPTPDPALPPLALVAPGTQCVNAPRAALSQSFAFGGNNIVLALRR</sequence>
<dbReference type="OrthoDB" id="9808669at2"/>
<dbReference type="InterPro" id="IPR018201">
    <property type="entry name" value="Ketoacyl_synth_AS"/>
</dbReference>
<evidence type="ECO:0000313" key="5">
    <source>
        <dbReference type="EMBL" id="TJZ70699.1"/>
    </source>
</evidence>
<dbReference type="InterPro" id="IPR014030">
    <property type="entry name" value="Ketoacyl_synth_N"/>
</dbReference>
<dbReference type="GO" id="GO:0006633">
    <property type="term" value="P:fatty acid biosynthetic process"/>
    <property type="evidence" value="ECO:0007669"/>
    <property type="project" value="InterPro"/>
</dbReference>
<dbReference type="SMART" id="SM00825">
    <property type="entry name" value="PKS_KS"/>
    <property type="match status" value="1"/>
</dbReference>
<dbReference type="CDD" id="cd00834">
    <property type="entry name" value="KAS_I_II"/>
    <property type="match status" value="1"/>
</dbReference>
<dbReference type="GO" id="GO:0004315">
    <property type="term" value="F:3-oxoacyl-[acyl-carrier-protein] synthase activity"/>
    <property type="evidence" value="ECO:0007669"/>
    <property type="project" value="InterPro"/>
</dbReference>
<dbReference type="InterPro" id="IPR020841">
    <property type="entry name" value="PKS_Beta-ketoAc_synthase_dom"/>
</dbReference>
<reference evidence="5 6" key="1">
    <citation type="submission" date="2019-04" db="EMBL/GenBank/DDBJ databases">
        <title>Chitiniphilus eburnea sp. nov., a novel chitinolytic bacterium isolated from aquaculture sludge.</title>
        <authorList>
            <person name="Sheng M."/>
        </authorList>
    </citation>
    <scope>NUCLEOTIDE SEQUENCE [LARGE SCALE GENOMIC DNA]</scope>
    <source>
        <strain evidence="5 6">HX-2-15</strain>
    </source>
</reference>
<dbReference type="Pfam" id="PF02801">
    <property type="entry name" value="Ketoacyl-synt_C"/>
    <property type="match status" value="1"/>
</dbReference>
<dbReference type="GO" id="GO:0005829">
    <property type="term" value="C:cytosol"/>
    <property type="evidence" value="ECO:0007669"/>
    <property type="project" value="TreeGrafter"/>
</dbReference>
<evidence type="ECO:0000256" key="2">
    <source>
        <dbReference type="ARBA" id="ARBA00022679"/>
    </source>
</evidence>
<dbReference type="RefSeq" id="WP_136774065.1">
    <property type="nucleotide sequence ID" value="NZ_CP156074.1"/>
</dbReference>
<dbReference type="Gene3D" id="3.40.47.10">
    <property type="match status" value="2"/>
</dbReference>
<dbReference type="InterPro" id="IPR016039">
    <property type="entry name" value="Thiolase-like"/>
</dbReference>
<comment type="similarity">
    <text evidence="1 3">Belongs to the thiolase-like superfamily. Beta-ketoacyl-ACP synthases family.</text>
</comment>
<dbReference type="PANTHER" id="PTHR11712">
    <property type="entry name" value="POLYKETIDE SYNTHASE-RELATED"/>
    <property type="match status" value="1"/>
</dbReference>
<dbReference type="SUPFAM" id="SSF53901">
    <property type="entry name" value="Thiolase-like"/>
    <property type="match status" value="2"/>
</dbReference>
<dbReference type="AlphaFoldDB" id="A0A4U0PR21"/>
<evidence type="ECO:0000259" key="4">
    <source>
        <dbReference type="PROSITE" id="PS52004"/>
    </source>
</evidence>
<dbReference type="NCBIfam" id="NF006618">
    <property type="entry name" value="PRK09185.1"/>
    <property type="match status" value="1"/>
</dbReference>
<dbReference type="PROSITE" id="PS52004">
    <property type="entry name" value="KS3_2"/>
    <property type="match status" value="1"/>
</dbReference>
<proteinExistence type="inferred from homology"/>
<dbReference type="InterPro" id="IPR014031">
    <property type="entry name" value="Ketoacyl_synth_C"/>
</dbReference>
<evidence type="ECO:0000313" key="6">
    <source>
        <dbReference type="Proteomes" id="UP000310016"/>
    </source>
</evidence>
<dbReference type="Pfam" id="PF00109">
    <property type="entry name" value="ketoacyl-synt"/>
    <property type="match status" value="1"/>
</dbReference>
<keyword evidence="6" id="KW-1185">Reference proteome</keyword>
<dbReference type="PANTHER" id="PTHR11712:SF320">
    <property type="entry name" value="BETA-KETOACYL SYNTHASE"/>
    <property type="match status" value="1"/>
</dbReference>
<dbReference type="EMBL" id="SUMF01000018">
    <property type="protein sequence ID" value="TJZ70699.1"/>
    <property type="molecule type" value="Genomic_DNA"/>
</dbReference>
<dbReference type="Proteomes" id="UP000310016">
    <property type="component" value="Unassembled WGS sequence"/>
</dbReference>
<dbReference type="PROSITE" id="PS00606">
    <property type="entry name" value="KS3_1"/>
    <property type="match status" value="1"/>
</dbReference>
<gene>
    <name evidence="5" type="ORF">FAZ21_13995</name>
</gene>